<dbReference type="PANTHER" id="PTHR46938">
    <property type="entry name" value="DISCOIDIN-1 SUBUNIT A-RELATED-RELATED"/>
    <property type="match status" value="1"/>
</dbReference>
<dbReference type="GO" id="GO:0098636">
    <property type="term" value="C:protein complex involved in cell adhesion"/>
    <property type="evidence" value="ECO:0007669"/>
    <property type="project" value="TreeGrafter"/>
</dbReference>
<dbReference type="GO" id="GO:0070492">
    <property type="term" value="F:oligosaccharide binding"/>
    <property type="evidence" value="ECO:0007669"/>
    <property type="project" value="TreeGrafter"/>
</dbReference>
<dbReference type="InterPro" id="IPR052487">
    <property type="entry name" value="Galactose-binding_lectin"/>
</dbReference>
<dbReference type="GO" id="GO:0030247">
    <property type="term" value="F:polysaccharide binding"/>
    <property type="evidence" value="ECO:0007669"/>
    <property type="project" value="TreeGrafter"/>
</dbReference>
<proteinExistence type="predicted"/>
<dbReference type="Gene3D" id="2.60.40.2080">
    <property type="match status" value="1"/>
</dbReference>
<evidence type="ECO:0000313" key="3">
    <source>
        <dbReference type="Proteomes" id="UP000245293"/>
    </source>
</evidence>
<organism evidence="2 3">
    <name type="scientific">Salibaculum griseiflavum</name>
    <dbReference type="NCBI Taxonomy" id="1914409"/>
    <lineage>
        <taxon>Bacteria</taxon>
        <taxon>Pseudomonadati</taxon>
        <taxon>Pseudomonadota</taxon>
        <taxon>Alphaproteobacteria</taxon>
        <taxon>Rhodobacterales</taxon>
        <taxon>Roseobacteraceae</taxon>
        <taxon>Salibaculum</taxon>
    </lineage>
</organism>
<protein>
    <recommendedName>
        <fullName evidence="1">H-type lectin domain-containing protein</fullName>
    </recommendedName>
</protein>
<evidence type="ECO:0000259" key="1">
    <source>
        <dbReference type="Pfam" id="PF09458"/>
    </source>
</evidence>
<keyword evidence="3" id="KW-1185">Reference proteome</keyword>
<sequence>MKRFRNHMIGVEQGDFVLFSDFETDGVMWAGEGERRTRAHVDFTESFRQPPAVQVAPSMWDISNEAFARLDLKAEEITEEGFMITCSTWGDTKIARMRVNWMAIGELRYADDWDVD</sequence>
<dbReference type="GO" id="GO:0098609">
    <property type="term" value="P:cell-cell adhesion"/>
    <property type="evidence" value="ECO:0007669"/>
    <property type="project" value="TreeGrafter"/>
</dbReference>
<dbReference type="AlphaFoldDB" id="A0A2V1P7E9"/>
<name>A0A2V1P7E9_9RHOB</name>
<feature type="domain" description="H-type lectin" evidence="1">
    <location>
        <begin position="39"/>
        <end position="104"/>
    </location>
</feature>
<dbReference type="GO" id="GO:0045335">
    <property type="term" value="C:phagocytic vesicle"/>
    <property type="evidence" value="ECO:0007669"/>
    <property type="project" value="TreeGrafter"/>
</dbReference>
<dbReference type="OrthoDB" id="7658568at2"/>
<dbReference type="InterPro" id="IPR037221">
    <property type="entry name" value="H-type_lectin_dom_sf"/>
</dbReference>
<dbReference type="GO" id="GO:0009986">
    <property type="term" value="C:cell surface"/>
    <property type="evidence" value="ECO:0007669"/>
    <property type="project" value="TreeGrafter"/>
</dbReference>
<dbReference type="SUPFAM" id="SSF141086">
    <property type="entry name" value="Agglutinin HPA-like"/>
    <property type="match status" value="1"/>
</dbReference>
<evidence type="ECO:0000313" key="2">
    <source>
        <dbReference type="EMBL" id="PWG17718.1"/>
    </source>
</evidence>
<reference evidence="3" key="1">
    <citation type="submission" date="2018-05" db="EMBL/GenBank/DDBJ databases">
        <authorList>
            <person name="Du Z."/>
            <person name="Wang X."/>
        </authorList>
    </citation>
    <scope>NUCLEOTIDE SEQUENCE [LARGE SCALE GENOMIC DNA]</scope>
    <source>
        <strain evidence="3">WDS4C29</strain>
    </source>
</reference>
<dbReference type="InterPro" id="IPR019019">
    <property type="entry name" value="H-type_lectin_domain"/>
</dbReference>
<comment type="caution">
    <text evidence="2">The sequence shown here is derived from an EMBL/GenBank/DDBJ whole genome shotgun (WGS) entry which is preliminary data.</text>
</comment>
<dbReference type="GO" id="GO:0046871">
    <property type="term" value="F:N-acetylgalactosamine binding"/>
    <property type="evidence" value="ECO:0007669"/>
    <property type="project" value="TreeGrafter"/>
</dbReference>
<dbReference type="Proteomes" id="UP000245293">
    <property type="component" value="Unassembled WGS sequence"/>
</dbReference>
<accession>A0A2V1P7E9</accession>
<dbReference type="Pfam" id="PF09458">
    <property type="entry name" value="H_lectin"/>
    <property type="match status" value="1"/>
</dbReference>
<dbReference type="EMBL" id="QETF01000004">
    <property type="protein sequence ID" value="PWG17718.1"/>
    <property type="molecule type" value="Genomic_DNA"/>
</dbReference>
<dbReference type="RefSeq" id="WP_109387512.1">
    <property type="nucleotide sequence ID" value="NZ_QETF01000004.1"/>
</dbReference>
<gene>
    <name evidence="2" type="ORF">DFK10_05730</name>
</gene>